<keyword evidence="21" id="KW-1185">Reference proteome</keyword>
<dbReference type="PANTHER" id="PTHR24421:SF10">
    <property type="entry name" value="NITRATE_NITRITE SENSOR PROTEIN NARQ"/>
    <property type="match status" value="1"/>
</dbReference>
<evidence type="ECO:0000256" key="14">
    <source>
        <dbReference type="PIRNR" id="PIRNR003167"/>
    </source>
</evidence>
<dbReference type="PROSITE" id="PS50109">
    <property type="entry name" value="HIS_KIN"/>
    <property type="match status" value="1"/>
</dbReference>
<dbReference type="RefSeq" id="WP_052897370.1">
    <property type="nucleotide sequence ID" value="NZ_JRXE01000002.1"/>
</dbReference>
<dbReference type="SMART" id="SM00387">
    <property type="entry name" value="HATPase_c"/>
    <property type="match status" value="1"/>
</dbReference>
<dbReference type="PANTHER" id="PTHR24421">
    <property type="entry name" value="NITRATE/NITRITE SENSOR PROTEIN NARX-RELATED"/>
    <property type="match status" value="1"/>
</dbReference>
<dbReference type="SMART" id="SM00304">
    <property type="entry name" value="HAMP"/>
    <property type="match status" value="1"/>
</dbReference>
<comment type="subcellular location">
    <subcellularLocation>
        <location evidence="2">Cell inner membrane</location>
        <topology evidence="2">Multi-pass membrane protein</topology>
    </subcellularLocation>
</comment>
<dbReference type="InterPro" id="IPR011712">
    <property type="entry name" value="Sig_transdc_His_kin_sub3_dim/P"/>
</dbReference>
<dbReference type="GO" id="GO:0005886">
    <property type="term" value="C:plasma membrane"/>
    <property type="evidence" value="ECO:0007669"/>
    <property type="project" value="UniProtKB-SubCell"/>
</dbReference>
<evidence type="ECO:0000259" key="16">
    <source>
        <dbReference type="PROSITE" id="PS50109"/>
    </source>
</evidence>
<evidence type="ECO:0000256" key="10">
    <source>
        <dbReference type="ARBA" id="ARBA00022840"/>
    </source>
</evidence>
<keyword evidence="13 14" id="KW-0472">Membrane</keyword>
<comment type="caution">
    <text evidence="18">The sequence shown here is derived from an EMBL/GenBank/DDBJ whole genome shotgun (WGS) entry which is preliminary data.</text>
</comment>
<evidence type="ECO:0000256" key="3">
    <source>
        <dbReference type="ARBA" id="ARBA00022475"/>
    </source>
</evidence>
<dbReference type="EMBL" id="JRXF01000020">
    <property type="protein sequence ID" value="KOC92404.1"/>
    <property type="molecule type" value="Genomic_DNA"/>
</dbReference>
<dbReference type="Gene3D" id="3.30.565.10">
    <property type="entry name" value="Histidine kinase-like ATPase, C-terminal domain"/>
    <property type="match status" value="1"/>
</dbReference>
<dbReference type="Proteomes" id="UP000036851">
    <property type="component" value="Unassembled WGS sequence"/>
</dbReference>
<accession>A0A0L7TAK5</accession>
<evidence type="ECO:0000256" key="8">
    <source>
        <dbReference type="ARBA" id="ARBA00022741"/>
    </source>
</evidence>
<dbReference type="Pfam" id="PF00672">
    <property type="entry name" value="HAMP"/>
    <property type="match status" value="1"/>
</dbReference>
<dbReference type="GO" id="GO:0005524">
    <property type="term" value="F:ATP binding"/>
    <property type="evidence" value="ECO:0007669"/>
    <property type="project" value="UniProtKB-UniRule"/>
</dbReference>
<dbReference type="GO" id="GO:0000155">
    <property type="term" value="F:phosphorelay sensor kinase activity"/>
    <property type="evidence" value="ECO:0007669"/>
    <property type="project" value="UniProtKB-UniRule"/>
</dbReference>
<dbReference type="Proteomes" id="UP000037088">
    <property type="component" value="Unassembled WGS sequence"/>
</dbReference>
<evidence type="ECO:0000256" key="7">
    <source>
        <dbReference type="ARBA" id="ARBA00022692"/>
    </source>
</evidence>
<keyword evidence="12 14" id="KW-0902">Two-component regulatory system</keyword>
<keyword evidence="3 14" id="KW-1003">Cell membrane</keyword>
<keyword evidence="8 14" id="KW-0547">Nucleotide-binding</keyword>
<keyword evidence="5" id="KW-0597">Phosphoprotein</keyword>
<dbReference type="SUPFAM" id="SSF55874">
    <property type="entry name" value="ATPase domain of HSP90 chaperone/DNA topoisomerase II/histidine kinase"/>
    <property type="match status" value="1"/>
</dbReference>
<organism evidence="18 20">
    <name type="scientific">Winslowiella iniecta</name>
    <dbReference type="NCBI Taxonomy" id="1560201"/>
    <lineage>
        <taxon>Bacteria</taxon>
        <taxon>Pseudomonadati</taxon>
        <taxon>Pseudomonadota</taxon>
        <taxon>Gammaproteobacteria</taxon>
        <taxon>Enterobacterales</taxon>
        <taxon>Erwiniaceae</taxon>
        <taxon>Winslowiella</taxon>
    </lineage>
</organism>
<keyword evidence="7 15" id="KW-0812">Transmembrane</keyword>
<dbReference type="PIRSF" id="PIRSF003167">
    <property type="entry name" value="STHK_NarX/NarQ"/>
    <property type="match status" value="1"/>
</dbReference>
<evidence type="ECO:0000256" key="13">
    <source>
        <dbReference type="ARBA" id="ARBA00023136"/>
    </source>
</evidence>
<sequence>MMVKRSVTGSIARALAGIVMLSVLSTGLALLTLSGSLRDAEALNVAGSLRMQSYRLAWDASTQSAEFSAHLQLYQQSLDAAALRNLEHFYVPAALNARYQQLQADWPELRQHLKTGDPQRYQQHVATYVGEIEHFVLDLQRYAELKMRLVAITSLLGFIAIAALTFRTLRLSRRQIVIPLNQMVTASRYIEQGTFSYPPLNTRLPNELGVLATAFTRMSGELEKHYQLLEKTVDEKTRNLTQANHMLSTLYECSLALAVNKLDRSALQQVLERVYQHEKLRCIEIGINDEWRVMQGCADSDLPWHQLPLLKEESSVGELRWQTAHHLPSPRLMQSVANMLAHNVQIYQAQKQSQQLMLMEERATIARELHDSLAQALSYLRIQLTLLKRSVDNQPERAQKIIQDFDQALSDAWHQLRELLATFRLTIDQADLAAALQEMIDPLRQQSQAEIVLSGQADALALDAPQQVHVLQIIREALLNAIKHAQASKIDVQVQSLPNGDSHIAIVDNGIGIASLEEPHGHYGLTIMNERAERLGGTLQIQRHFPTGTQVTLVFSPHQKPPAG</sequence>
<dbReference type="EC" id="2.7.13.3" evidence="14"/>
<dbReference type="Pfam" id="PF02518">
    <property type="entry name" value="HATPase_c"/>
    <property type="match status" value="1"/>
</dbReference>
<evidence type="ECO:0000313" key="20">
    <source>
        <dbReference type="Proteomes" id="UP000036851"/>
    </source>
</evidence>
<dbReference type="InterPro" id="IPR042295">
    <property type="entry name" value="NarX-like_N_sf"/>
</dbReference>
<dbReference type="InterPro" id="IPR029095">
    <property type="entry name" value="NarX-like_N"/>
</dbReference>
<gene>
    <name evidence="19" type="ORF">NG42_01390</name>
    <name evidence="18" type="ORF">NG43_13585</name>
</gene>
<reference evidence="20 21" key="1">
    <citation type="journal article" date="2015" name="Int. J. Syst. Evol. Microbiol.">
        <title>Erwinia iniecta sp. nov., isolated from Russian wheat aphids (Diuraphis noxia).</title>
        <authorList>
            <person name="Campillo T."/>
            <person name="Luna E."/>
            <person name="Portier P."/>
            <person name="Fischer-Le Saux M."/>
            <person name="Lapitan N."/>
            <person name="Tisserat N.A."/>
            <person name="Leach J.E."/>
        </authorList>
    </citation>
    <scope>NUCLEOTIDE SEQUENCE [LARGE SCALE GENOMIC DNA]</scope>
    <source>
        <strain evidence="19 21">B120</strain>
        <strain evidence="18 20">B149</strain>
    </source>
</reference>
<dbReference type="CDD" id="cd16917">
    <property type="entry name" value="HATPase_UhpB-NarQ-NarX-like"/>
    <property type="match status" value="1"/>
</dbReference>
<dbReference type="Gene3D" id="1.20.5.1930">
    <property type="match status" value="1"/>
</dbReference>
<dbReference type="GO" id="GO:0046983">
    <property type="term" value="F:protein dimerization activity"/>
    <property type="evidence" value="ECO:0007669"/>
    <property type="project" value="UniProtKB-UniRule"/>
</dbReference>
<dbReference type="Pfam" id="PF13675">
    <property type="entry name" value="PilJ"/>
    <property type="match status" value="1"/>
</dbReference>
<dbReference type="InterPro" id="IPR003594">
    <property type="entry name" value="HATPase_dom"/>
</dbReference>
<evidence type="ECO:0000256" key="12">
    <source>
        <dbReference type="ARBA" id="ARBA00023012"/>
    </source>
</evidence>
<dbReference type="InterPro" id="IPR005467">
    <property type="entry name" value="His_kinase_dom"/>
</dbReference>
<dbReference type="InterPro" id="IPR003660">
    <property type="entry name" value="HAMP_dom"/>
</dbReference>
<evidence type="ECO:0000256" key="1">
    <source>
        <dbReference type="ARBA" id="ARBA00000085"/>
    </source>
</evidence>
<dbReference type="CDD" id="cd22899">
    <property type="entry name" value="NarQ_sensor"/>
    <property type="match status" value="1"/>
</dbReference>
<dbReference type="SUPFAM" id="SSF158472">
    <property type="entry name" value="HAMP domain-like"/>
    <property type="match status" value="1"/>
</dbReference>
<dbReference type="PATRIC" id="fig|1560201.3.peg.294"/>
<evidence type="ECO:0000256" key="6">
    <source>
        <dbReference type="ARBA" id="ARBA00022679"/>
    </source>
</evidence>
<evidence type="ECO:0000313" key="21">
    <source>
        <dbReference type="Proteomes" id="UP000037088"/>
    </source>
</evidence>
<keyword evidence="4 14" id="KW-0997">Cell inner membrane</keyword>
<dbReference type="InterPro" id="IPR050482">
    <property type="entry name" value="Sensor_HK_TwoCompSys"/>
</dbReference>
<keyword evidence="6 14" id="KW-0808">Transferase</keyword>
<keyword evidence="9 14" id="KW-0418">Kinase</keyword>
<proteinExistence type="predicted"/>
<dbReference type="PROSITE" id="PS50885">
    <property type="entry name" value="HAMP"/>
    <property type="match status" value="1"/>
</dbReference>
<dbReference type="OrthoDB" id="9811306at2"/>
<dbReference type="STRING" id="1560201.NG42_01390"/>
<evidence type="ECO:0000256" key="2">
    <source>
        <dbReference type="ARBA" id="ARBA00004429"/>
    </source>
</evidence>
<feature type="domain" description="Histidine kinase" evidence="16">
    <location>
        <begin position="364"/>
        <end position="559"/>
    </location>
</feature>
<evidence type="ECO:0000259" key="17">
    <source>
        <dbReference type="PROSITE" id="PS50885"/>
    </source>
</evidence>
<comment type="catalytic activity">
    <reaction evidence="1 14">
        <text>ATP + protein L-histidine = ADP + protein N-phospho-L-histidine.</text>
        <dbReference type="EC" id="2.7.13.3"/>
    </reaction>
</comment>
<dbReference type="Pfam" id="PF07730">
    <property type="entry name" value="HisKA_3"/>
    <property type="match status" value="1"/>
</dbReference>
<feature type="transmembrane region" description="Helical" evidence="15">
    <location>
        <begin position="147"/>
        <end position="166"/>
    </location>
</feature>
<evidence type="ECO:0000313" key="18">
    <source>
        <dbReference type="EMBL" id="KOC92404.1"/>
    </source>
</evidence>
<dbReference type="NCBIfam" id="NF008184">
    <property type="entry name" value="PRK10935.1"/>
    <property type="match status" value="1"/>
</dbReference>
<evidence type="ECO:0000256" key="9">
    <source>
        <dbReference type="ARBA" id="ARBA00022777"/>
    </source>
</evidence>
<dbReference type="InterPro" id="IPR016380">
    <property type="entry name" value="Sig_transdc_His_kin_NarX/NarQ"/>
</dbReference>
<dbReference type="CDD" id="cd06225">
    <property type="entry name" value="HAMP"/>
    <property type="match status" value="1"/>
</dbReference>
<keyword evidence="11 15" id="KW-1133">Transmembrane helix</keyword>
<dbReference type="InterPro" id="IPR036890">
    <property type="entry name" value="HATPase_C_sf"/>
</dbReference>
<dbReference type="EMBL" id="JRXE01000002">
    <property type="protein sequence ID" value="KOC92609.1"/>
    <property type="molecule type" value="Genomic_DNA"/>
</dbReference>
<evidence type="ECO:0000313" key="19">
    <source>
        <dbReference type="EMBL" id="KOC92609.1"/>
    </source>
</evidence>
<protein>
    <recommendedName>
        <fullName evidence="14">Sensor protein</fullName>
        <ecNumber evidence="14">2.7.13.3</ecNumber>
    </recommendedName>
</protein>
<dbReference type="AlphaFoldDB" id="A0A0L7TAK5"/>
<keyword evidence="10 14" id="KW-0067">ATP-binding</keyword>
<dbReference type="Gene3D" id="1.20.120.960">
    <property type="entry name" value="Histidine kinase NarX, sensor domain"/>
    <property type="match status" value="1"/>
</dbReference>
<evidence type="ECO:0000256" key="11">
    <source>
        <dbReference type="ARBA" id="ARBA00022989"/>
    </source>
</evidence>
<dbReference type="Gene3D" id="6.10.340.10">
    <property type="match status" value="1"/>
</dbReference>
<evidence type="ECO:0000256" key="4">
    <source>
        <dbReference type="ARBA" id="ARBA00022519"/>
    </source>
</evidence>
<evidence type="ECO:0000256" key="5">
    <source>
        <dbReference type="ARBA" id="ARBA00022553"/>
    </source>
</evidence>
<name>A0A0L7TAK5_9GAMM</name>
<evidence type="ECO:0000256" key="15">
    <source>
        <dbReference type="SAM" id="Phobius"/>
    </source>
</evidence>
<feature type="domain" description="HAMP" evidence="17">
    <location>
        <begin position="174"/>
        <end position="227"/>
    </location>
</feature>